<gene>
    <name evidence="3" type="ORF">GJ744_007317</name>
</gene>
<feature type="region of interest" description="Disordered" evidence="1">
    <location>
        <begin position="65"/>
        <end position="103"/>
    </location>
</feature>
<name>A0A8H7AJ22_9EURO</name>
<evidence type="ECO:0000313" key="4">
    <source>
        <dbReference type="Proteomes" id="UP000606974"/>
    </source>
</evidence>
<feature type="region of interest" description="Disordered" evidence="1">
    <location>
        <begin position="318"/>
        <end position="348"/>
    </location>
</feature>
<reference evidence="3" key="1">
    <citation type="submission" date="2020-02" db="EMBL/GenBank/DDBJ databases">
        <authorList>
            <person name="Palmer J.M."/>
        </authorList>
    </citation>
    <scope>NUCLEOTIDE SEQUENCE</scope>
    <source>
        <strain evidence="3">EPUS1.4</strain>
        <tissue evidence="3">Thallus</tissue>
    </source>
</reference>
<keyword evidence="4" id="KW-1185">Reference proteome</keyword>
<comment type="caution">
    <text evidence="3">The sequence shown here is derived from an EMBL/GenBank/DDBJ whole genome shotgun (WGS) entry which is preliminary data.</text>
</comment>
<evidence type="ECO:0000256" key="1">
    <source>
        <dbReference type="SAM" id="MobiDB-lite"/>
    </source>
</evidence>
<keyword evidence="2" id="KW-0812">Transmembrane</keyword>
<evidence type="ECO:0000313" key="3">
    <source>
        <dbReference type="EMBL" id="KAF7510003.1"/>
    </source>
</evidence>
<keyword evidence="2" id="KW-1133">Transmembrane helix</keyword>
<evidence type="ECO:0000256" key="2">
    <source>
        <dbReference type="SAM" id="Phobius"/>
    </source>
</evidence>
<keyword evidence="2" id="KW-0472">Membrane</keyword>
<accession>A0A8H7AJ22</accession>
<dbReference type="AlphaFoldDB" id="A0A8H7AJ22"/>
<feature type="transmembrane region" description="Helical" evidence="2">
    <location>
        <begin position="263"/>
        <end position="287"/>
    </location>
</feature>
<dbReference type="Proteomes" id="UP000606974">
    <property type="component" value="Unassembled WGS sequence"/>
</dbReference>
<protein>
    <submittedName>
        <fullName evidence="3">Uncharacterized protein</fullName>
    </submittedName>
</protein>
<feature type="compositionally biased region" description="Polar residues" evidence="1">
    <location>
        <begin position="319"/>
        <end position="333"/>
    </location>
</feature>
<dbReference type="OrthoDB" id="10343613at2759"/>
<proteinExistence type="predicted"/>
<sequence>MALAAKPADRNNRSALPPAWAPILLNQHSVSNEDAVFSESSWSQNTTHSARSTTATSFDIQGSCSDAEAQAPGSQSGGDIELSSISGHGYPNGNPPQPILEDSTQSHGLSVIATEEQNESRNTFESCNRQWSFAIFFQDSLRSAYQYIPKYEITSNTMALMALILTAFFGYETYKLAQESNRLAKIATGAQLRQTCNDEKEKGAFSEVCKQILSSSIESPYVPETSNFMRRVLGFLQHHGNATVATVAIYPRLYEISTPRWSFVFYGSLINLVLLITACTISGLNGGGFQSIRRLRRTHGSQPSDFDPVDFSLAHSQPDENASSFASGLQANQPRARRRVPYTHTNKTMKSTVALEASNLN</sequence>
<organism evidence="3 4">
    <name type="scientific">Endocarpon pusillum</name>
    <dbReference type="NCBI Taxonomy" id="364733"/>
    <lineage>
        <taxon>Eukaryota</taxon>
        <taxon>Fungi</taxon>
        <taxon>Dikarya</taxon>
        <taxon>Ascomycota</taxon>
        <taxon>Pezizomycotina</taxon>
        <taxon>Eurotiomycetes</taxon>
        <taxon>Chaetothyriomycetidae</taxon>
        <taxon>Verrucariales</taxon>
        <taxon>Verrucariaceae</taxon>
        <taxon>Endocarpon</taxon>
    </lineage>
</organism>
<dbReference type="EMBL" id="JAACFV010000035">
    <property type="protein sequence ID" value="KAF7510003.1"/>
    <property type="molecule type" value="Genomic_DNA"/>
</dbReference>